<dbReference type="SUPFAM" id="SSF101941">
    <property type="entry name" value="NAC domain"/>
    <property type="match status" value="1"/>
</dbReference>
<dbReference type="InterPro" id="IPR003441">
    <property type="entry name" value="NAC-dom"/>
</dbReference>
<evidence type="ECO:0000256" key="4">
    <source>
        <dbReference type="ARBA" id="ARBA00023242"/>
    </source>
</evidence>
<evidence type="ECO:0000259" key="5">
    <source>
        <dbReference type="Pfam" id="PF02365"/>
    </source>
</evidence>
<keyword evidence="6" id="KW-0418">Kinase</keyword>
<keyword evidence="7" id="KW-1185">Reference proteome</keyword>
<dbReference type="Pfam" id="PF02365">
    <property type="entry name" value="NAM"/>
    <property type="match status" value="1"/>
</dbReference>
<keyword evidence="6" id="KW-0808">Transferase</keyword>
<name>A0A7J0GN75_9ERIC</name>
<evidence type="ECO:0000313" key="6">
    <source>
        <dbReference type="EMBL" id="GFZ12144.1"/>
    </source>
</evidence>
<sequence length="207" mass="23281">MRIFLIYMGTKQGIDQVMPAGYIFVPTDQELVFHYLKKKDSRKPLPAQCIMEMDAISFYNQPPMILGTLQKAKRTHWRMELYRLPFKCDAKLQGAVKPVTTCVGANFPSFSSKPGEVASRANYPLRPFHTEVILVVPSPRGPPQGSSQAGYTAPSRVGTFTNPYCRYSHSTDHGLLRCPIRTCYFYRQTGPGHFQSACPKNPNPTST</sequence>
<accession>A0A7J0GN75</accession>
<dbReference type="AlphaFoldDB" id="A0A7J0GN75"/>
<dbReference type="EMBL" id="BJWL01000023">
    <property type="protein sequence ID" value="GFZ12144.1"/>
    <property type="molecule type" value="Genomic_DNA"/>
</dbReference>
<dbReference type="Proteomes" id="UP000585474">
    <property type="component" value="Unassembled WGS sequence"/>
</dbReference>
<proteinExistence type="predicted"/>
<gene>
    <name evidence="6" type="ORF">Acr_23g0005290</name>
</gene>
<evidence type="ECO:0000256" key="3">
    <source>
        <dbReference type="ARBA" id="ARBA00023163"/>
    </source>
</evidence>
<keyword evidence="3" id="KW-0804">Transcription</keyword>
<reference evidence="6 7" key="1">
    <citation type="submission" date="2019-07" db="EMBL/GenBank/DDBJ databases">
        <title>De Novo Assembly of kiwifruit Actinidia rufa.</title>
        <authorList>
            <person name="Sugita-Konishi S."/>
            <person name="Sato K."/>
            <person name="Mori E."/>
            <person name="Abe Y."/>
            <person name="Kisaki G."/>
            <person name="Hamano K."/>
            <person name="Suezawa K."/>
            <person name="Otani M."/>
            <person name="Fukuda T."/>
            <person name="Manabe T."/>
            <person name="Gomi K."/>
            <person name="Tabuchi M."/>
            <person name="Akimitsu K."/>
            <person name="Kataoka I."/>
        </authorList>
    </citation>
    <scope>NUCLEOTIDE SEQUENCE [LARGE SCALE GENOMIC DNA]</scope>
    <source>
        <strain evidence="7">cv. Fuchu</strain>
    </source>
</reference>
<evidence type="ECO:0000313" key="7">
    <source>
        <dbReference type="Proteomes" id="UP000585474"/>
    </source>
</evidence>
<dbReference type="OrthoDB" id="1848022at2759"/>
<feature type="domain" description="NAC" evidence="5">
    <location>
        <begin position="19"/>
        <end position="77"/>
    </location>
</feature>
<keyword evidence="1" id="KW-0805">Transcription regulation</keyword>
<evidence type="ECO:0000256" key="1">
    <source>
        <dbReference type="ARBA" id="ARBA00023015"/>
    </source>
</evidence>
<comment type="caution">
    <text evidence="6">The sequence shown here is derived from an EMBL/GenBank/DDBJ whole genome shotgun (WGS) entry which is preliminary data.</text>
</comment>
<dbReference type="GO" id="GO:0006355">
    <property type="term" value="P:regulation of DNA-templated transcription"/>
    <property type="evidence" value="ECO:0007669"/>
    <property type="project" value="InterPro"/>
</dbReference>
<keyword evidence="4" id="KW-0539">Nucleus</keyword>
<organism evidence="6 7">
    <name type="scientific">Actinidia rufa</name>
    <dbReference type="NCBI Taxonomy" id="165716"/>
    <lineage>
        <taxon>Eukaryota</taxon>
        <taxon>Viridiplantae</taxon>
        <taxon>Streptophyta</taxon>
        <taxon>Embryophyta</taxon>
        <taxon>Tracheophyta</taxon>
        <taxon>Spermatophyta</taxon>
        <taxon>Magnoliopsida</taxon>
        <taxon>eudicotyledons</taxon>
        <taxon>Gunneridae</taxon>
        <taxon>Pentapetalae</taxon>
        <taxon>asterids</taxon>
        <taxon>Ericales</taxon>
        <taxon>Actinidiaceae</taxon>
        <taxon>Actinidia</taxon>
    </lineage>
</organism>
<evidence type="ECO:0000256" key="2">
    <source>
        <dbReference type="ARBA" id="ARBA00023125"/>
    </source>
</evidence>
<keyword evidence="2" id="KW-0238">DNA-binding</keyword>
<dbReference type="InterPro" id="IPR036093">
    <property type="entry name" value="NAC_dom_sf"/>
</dbReference>
<dbReference type="GO" id="GO:0003677">
    <property type="term" value="F:DNA binding"/>
    <property type="evidence" value="ECO:0007669"/>
    <property type="project" value="UniProtKB-KW"/>
</dbReference>
<protein>
    <submittedName>
        <fullName evidence="6">Xylulose kinase-2</fullName>
    </submittedName>
</protein>
<dbReference type="GO" id="GO:0016301">
    <property type="term" value="F:kinase activity"/>
    <property type="evidence" value="ECO:0007669"/>
    <property type="project" value="UniProtKB-KW"/>
</dbReference>